<gene>
    <name evidence="5" type="ORF">PV09_07748</name>
</gene>
<dbReference type="InterPro" id="IPR025714">
    <property type="entry name" value="Methyltranfer_dom"/>
</dbReference>
<dbReference type="HOGENOM" id="CLU_624008_0_0_1"/>
<comment type="similarity">
    <text evidence="1">Belongs to the Gfa family.</text>
</comment>
<protein>
    <recommendedName>
        <fullName evidence="4">CENP-V/GFA domain-containing protein</fullName>
    </recommendedName>
</protein>
<dbReference type="GO" id="GO:0046872">
    <property type="term" value="F:metal ion binding"/>
    <property type="evidence" value="ECO:0007669"/>
    <property type="project" value="UniProtKB-KW"/>
</dbReference>
<dbReference type="Gene3D" id="3.90.1590.10">
    <property type="entry name" value="glutathione-dependent formaldehyde- activating enzyme (gfa)"/>
    <property type="match status" value="1"/>
</dbReference>
<evidence type="ECO:0000259" key="4">
    <source>
        <dbReference type="PROSITE" id="PS51891"/>
    </source>
</evidence>
<organism evidence="5 6">
    <name type="scientific">Verruconis gallopava</name>
    <dbReference type="NCBI Taxonomy" id="253628"/>
    <lineage>
        <taxon>Eukaryota</taxon>
        <taxon>Fungi</taxon>
        <taxon>Dikarya</taxon>
        <taxon>Ascomycota</taxon>
        <taxon>Pezizomycotina</taxon>
        <taxon>Dothideomycetes</taxon>
        <taxon>Pleosporomycetidae</taxon>
        <taxon>Venturiales</taxon>
        <taxon>Sympoventuriaceae</taxon>
        <taxon>Verruconis</taxon>
    </lineage>
</organism>
<dbReference type="Gene3D" id="3.40.50.150">
    <property type="entry name" value="Vaccinia Virus protein VP39"/>
    <property type="match status" value="1"/>
</dbReference>
<dbReference type="GeneID" id="27315721"/>
<keyword evidence="3" id="KW-0862">Zinc</keyword>
<name>A0A0D1YIR8_9PEZI</name>
<dbReference type="PANTHER" id="PTHR43861:SF1">
    <property type="entry name" value="TRANS-ACONITATE 2-METHYLTRANSFERASE"/>
    <property type="match status" value="1"/>
</dbReference>
<dbReference type="OrthoDB" id="6329284at2759"/>
<dbReference type="PROSITE" id="PS51891">
    <property type="entry name" value="CENP_V_GFA"/>
    <property type="match status" value="1"/>
</dbReference>
<dbReference type="Pfam" id="PF13847">
    <property type="entry name" value="Methyltransf_31"/>
    <property type="match status" value="1"/>
</dbReference>
<evidence type="ECO:0000256" key="2">
    <source>
        <dbReference type="ARBA" id="ARBA00022723"/>
    </source>
</evidence>
<feature type="domain" description="CENP-V/GFA" evidence="4">
    <location>
        <begin position="288"/>
        <end position="411"/>
    </location>
</feature>
<dbReference type="InterPro" id="IPR011057">
    <property type="entry name" value="Mss4-like_sf"/>
</dbReference>
<keyword evidence="2" id="KW-0479">Metal-binding</keyword>
<evidence type="ECO:0000256" key="1">
    <source>
        <dbReference type="ARBA" id="ARBA00005495"/>
    </source>
</evidence>
<dbReference type="Pfam" id="PF04828">
    <property type="entry name" value="GFA"/>
    <property type="match status" value="1"/>
</dbReference>
<dbReference type="AlphaFoldDB" id="A0A0D1YIR8"/>
<dbReference type="STRING" id="253628.A0A0D1YIR8"/>
<proteinExistence type="inferred from homology"/>
<dbReference type="GO" id="GO:0016846">
    <property type="term" value="F:carbon-sulfur lyase activity"/>
    <property type="evidence" value="ECO:0007669"/>
    <property type="project" value="InterPro"/>
</dbReference>
<dbReference type="Proteomes" id="UP000053259">
    <property type="component" value="Unassembled WGS sequence"/>
</dbReference>
<evidence type="ECO:0000313" key="5">
    <source>
        <dbReference type="EMBL" id="KIW00767.1"/>
    </source>
</evidence>
<dbReference type="CDD" id="cd02440">
    <property type="entry name" value="AdoMet_MTases"/>
    <property type="match status" value="1"/>
</dbReference>
<dbReference type="SUPFAM" id="SSF53335">
    <property type="entry name" value="S-adenosyl-L-methionine-dependent methyltransferases"/>
    <property type="match status" value="1"/>
</dbReference>
<reference evidence="5 6" key="1">
    <citation type="submission" date="2015-01" db="EMBL/GenBank/DDBJ databases">
        <title>The Genome Sequence of Ochroconis gallopava CBS43764.</title>
        <authorList>
            <consortium name="The Broad Institute Genomics Platform"/>
            <person name="Cuomo C."/>
            <person name="de Hoog S."/>
            <person name="Gorbushina A."/>
            <person name="Stielow B."/>
            <person name="Teixiera M."/>
            <person name="Abouelleil A."/>
            <person name="Chapman S.B."/>
            <person name="Priest M."/>
            <person name="Young S.K."/>
            <person name="Wortman J."/>
            <person name="Nusbaum C."/>
            <person name="Birren B."/>
        </authorList>
    </citation>
    <scope>NUCLEOTIDE SEQUENCE [LARGE SCALE GENOMIC DNA]</scope>
    <source>
        <strain evidence="5 6">CBS 43764</strain>
    </source>
</reference>
<dbReference type="InterPro" id="IPR029063">
    <property type="entry name" value="SAM-dependent_MTases_sf"/>
</dbReference>
<dbReference type="PANTHER" id="PTHR43861">
    <property type="entry name" value="TRANS-ACONITATE 2-METHYLTRANSFERASE-RELATED"/>
    <property type="match status" value="1"/>
</dbReference>
<dbReference type="InParanoid" id="A0A0D1YIR8"/>
<evidence type="ECO:0000313" key="6">
    <source>
        <dbReference type="Proteomes" id="UP000053259"/>
    </source>
</evidence>
<keyword evidence="6" id="KW-1185">Reference proteome</keyword>
<accession>A0A0D1YIR8</accession>
<sequence>MEKSNTTQAEAAQHIYSVRASMYDNSFHPSFAEHIVNSLELKPGERILDLACGTGLVTLLAADAVGSTGSVVGVDITQEMLNELHTKITEAPRDRYKHVTIYNYDITKLHEMTNLMRGTFDAISCTAALSLLREPDVALQNWIEYLKPGGRIIVDVMDVDALPEEIAMERIYHRLGIESPFHRLWLEDSISLRKILQQSGLDVKRTWIMEPRKLGVSYLSIDSWEKKFNAIIHTPPHQALADKGLVQQAKVLFEEEWTKLATHNGKVKDFDGVWIGLAHKPVHTAPVGRGSCACGAIHWTAYARGTGGTNCYCATCRKISGSPYITFVHVPLSRLIFDPPHGKPYMQTYCASPHAERGFCSQCASTLTMWYKEDPDIIAIAVGSLDEDQSDATFFSRPIQNIYLKDLPKWYKLPDDGLFGHQTMRSAGKLLGKE</sequence>
<dbReference type="VEuPathDB" id="FungiDB:PV09_07748"/>
<dbReference type="RefSeq" id="XP_016210636.1">
    <property type="nucleotide sequence ID" value="XM_016361557.1"/>
</dbReference>
<dbReference type="InterPro" id="IPR006913">
    <property type="entry name" value="CENP-V/GFA"/>
</dbReference>
<evidence type="ECO:0000256" key="3">
    <source>
        <dbReference type="ARBA" id="ARBA00022833"/>
    </source>
</evidence>
<dbReference type="EMBL" id="KN847560">
    <property type="protein sequence ID" value="KIW00767.1"/>
    <property type="molecule type" value="Genomic_DNA"/>
</dbReference>
<dbReference type="SUPFAM" id="SSF51316">
    <property type="entry name" value="Mss4-like"/>
    <property type="match status" value="1"/>
</dbReference>